<dbReference type="PROSITE" id="PS00036">
    <property type="entry name" value="BZIP_BASIC"/>
    <property type="match status" value="1"/>
</dbReference>
<dbReference type="Pfam" id="PF00170">
    <property type="entry name" value="bZIP_1"/>
    <property type="match status" value="1"/>
</dbReference>
<organism evidence="3 4">
    <name type="scientific">Agrocybe pediades</name>
    <dbReference type="NCBI Taxonomy" id="84607"/>
    <lineage>
        <taxon>Eukaryota</taxon>
        <taxon>Fungi</taxon>
        <taxon>Dikarya</taxon>
        <taxon>Basidiomycota</taxon>
        <taxon>Agaricomycotina</taxon>
        <taxon>Agaricomycetes</taxon>
        <taxon>Agaricomycetidae</taxon>
        <taxon>Agaricales</taxon>
        <taxon>Agaricineae</taxon>
        <taxon>Strophariaceae</taxon>
        <taxon>Agrocybe</taxon>
    </lineage>
</organism>
<dbReference type="InterPro" id="IPR004827">
    <property type="entry name" value="bZIP"/>
</dbReference>
<feature type="compositionally biased region" description="Polar residues" evidence="1">
    <location>
        <begin position="327"/>
        <end position="343"/>
    </location>
</feature>
<feature type="region of interest" description="Disordered" evidence="1">
    <location>
        <begin position="1"/>
        <end position="23"/>
    </location>
</feature>
<dbReference type="EMBL" id="JAACJL010000016">
    <property type="protein sequence ID" value="KAF4620024.1"/>
    <property type="molecule type" value="Genomic_DNA"/>
</dbReference>
<evidence type="ECO:0000256" key="1">
    <source>
        <dbReference type="SAM" id="MobiDB-lite"/>
    </source>
</evidence>
<evidence type="ECO:0000313" key="4">
    <source>
        <dbReference type="Proteomes" id="UP000521872"/>
    </source>
</evidence>
<dbReference type="PANTHER" id="PTHR38116">
    <property type="entry name" value="CHROMOSOME 7, WHOLE GENOME SHOTGUN SEQUENCE"/>
    <property type="match status" value="1"/>
</dbReference>
<dbReference type="SUPFAM" id="SSF57959">
    <property type="entry name" value="Leucine zipper domain"/>
    <property type="match status" value="1"/>
</dbReference>
<dbReference type="SMART" id="SM00338">
    <property type="entry name" value="BRLZ"/>
    <property type="match status" value="1"/>
</dbReference>
<accession>A0A8H4VU39</accession>
<evidence type="ECO:0000259" key="2">
    <source>
        <dbReference type="PROSITE" id="PS00036"/>
    </source>
</evidence>
<dbReference type="InterPro" id="IPR021833">
    <property type="entry name" value="DUF3425"/>
</dbReference>
<feature type="compositionally biased region" description="Basic and acidic residues" evidence="1">
    <location>
        <begin position="53"/>
        <end position="64"/>
    </location>
</feature>
<comment type="caution">
    <text evidence="3">The sequence shown here is derived from an EMBL/GenBank/DDBJ whole genome shotgun (WGS) entry which is preliminary data.</text>
</comment>
<feature type="compositionally biased region" description="Polar residues" evidence="1">
    <location>
        <begin position="191"/>
        <end position="203"/>
    </location>
</feature>
<feature type="compositionally biased region" description="Gly residues" evidence="1">
    <location>
        <begin position="9"/>
        <end position="19"/>
    </location>
</feature>
<evidence type="ECO:0000313" key="3">
    <source>
        <dbReference type="EMBL" id="KAF4620024.1"/>
    </source>
</evidence>
<dbReference type="PANTHER" id="PTHR38116:SF9">
    <property type="entry name" value="BZIP DOMAIN-CONTAINING PROTEIN"/>
    <property type="match status" value="1"/>
</dbReference>
<feature type="domain" description="BZIP" evidence="2">
    <location>
        <begin position="85"/>
        <end position="99"/>
    </location>
</feature>
<reference evidence="3 4" key="1">
    <citation type="submission" date="2019-12" db="EMBL/GenBank/DDBJ databases">
        <authorList>
            <person name="Floudas D."/>
            <person name="Bentzer J."/>
            <person name="Ahren D."/>
            <person name="Johansson T."/>
            <person name="Persson P."/>
            <person name="Tunlid A."/>
        </authorList>
    </citation>
    <scope>NUCLEOTIDE SEQUENCE [LARGE SCALE GENOMIC DNA]</scope>
    <source>
        <strain evidence="3 4">CBS 102.39</strain>
    </source>
</reference>
<dbReference type="GO" id="GO:0003700">
    <property type="term" value="F:DNA-binding transcription factor activity"/>
    <property type="evidence" value="ECO:0007669"/>
    <property type="project" value="InterPro"/>
</dbReference>
<dbReference type="AlphaFoldDB" id="A0A8H4VU39"/>
<keyword evidence="4" id="KW-1185">Reference proteome</keyword>
<sequence>MSYQQQGAQNGGLPNGSGLGYQSQPRDEMEYLCAGHEILFVAGNVDTASFTRREQRESDFESHAGDSQPPGKPGRKKNPNSQAARRDQNRIAQREFRLRKQQRIRDLEARVEILSGGKDEALSEMRNMLKDLMSENQTLRNLLRSLATFIGEGAGGLLPKLGWNLGEFNEFINKSETDTAWEGYNRRKKAQQSGNAEASSSGQKRPADSDPLNPSAKKSRNDSIDTEGGHNNFPMMGSLSGPSLPPPSSLYSAPPRNQERNGMFSDLLRTNGSPMFMPSSATPSSSTYPGSSNSNLEGYNPTYMPGVNLNMEQNLTPPSYDSPASAPLSQQRLQQSNQAADTSNSDEIEPDDDPKKNEAYKLIHYHLENYKRNSSYCLPASLRPTPIQRTIPHESVVDCVLHPELRDRIIVNRHRLDLVDFMVDHRREVRIHGDDVLAHTNWELGENFIRKYSYLIDPAVLSITNRWRRERGDSELALPENGERSG</sequence>
<dbReference type="Gene3D" id="1.20.5.170">
    <property type="match status" value="1"/>
</dbReference>
<feature type="region of interest" description="Disordered" evidence="1">
    <location>
        <begin position="53"/>
        <end position="89"/>
    </location>
</feature>
<dbReference type="CDD" id="cd14688">
    <property type="entry name" value="bZIP_YAP"/>
    <property type="match status" value="1"/>
</dbReference>
<dbReference type="Proteomes" id="UP000521872">
    <property type="component" value="Unassembled WGS sequence"/>
</dbReference>
<feature type="compositionally biased region" description="Polar residues" evidence="1">
    <location>
        <begin position="310"/>
        <end position="319"/>
    </location>
</feature>
<dbReference type="InterPro" id="IPR046347">
    <property type="entry name" value="bZIP_sf"/>
</dbReference>
<dbReference type="Pfam" id="PF11905">
    <property type="entry name" value="DUF3425"/>
    <property type="match status" value="1"/>
</dbReference>
<name>A0A8H4VU39_9AGAR</name>
<feature type="region of interest" description="Disordered" evidence="1">
    <location>
        <begin position="186"/>
        <end position="356"/>
    </location>
</feature>
<proteinExistence type="predicted"/>
<gene>
    <name evidence="3" type="ORF">D9613_005490</name>
</gene>
<protein>
    <recommendedName>
        <fullName evidence="2">BZIP domain-containing protein</fullName>
    </recommendedName>
</protein>
<feature type="compositionally biased region" description="Low complexity" evidence="1">
    <location>
        <begin position="273"/>
        <end position="295"/>
    </location>
</feature>